<keyword evidence="2" id="KW-1185">Reference proteome</keyword>
<comment type="caution">
    <text evidence="1">The sequence shown here is derived from an EMBL/GenBank/DDBJ whole genome shotgun (WGS) entry which is preliminary data.</text>
</comment>
<dbReference type="InterPro" id="IPR029068">
    <property type="entry name" value="Glyas_Bleomycin-R_OHBP_Dase"/>
</dbReference>
<name>A0ABW5KIZ9_9SPHI</name>
<gene>
    <name evidence="1" type="ORF">ACFSR5_07605</name>
</gene>
<evidence type="ECO:0008006" key="3">
    <source>
        <dbReference type="Google" id="ProtNLM"/>
    </source>
</evidence>
<proteinExistence type="predicted"/>
<dbReference type="Gene3D" id="3.10.180.10">
    <property type="entry name" value="2,3-Dihydroxybiphenyl 1,2-Dioxygenase, domain 1"/>
    <property type="match status" value="1"/>
</dbReference>
<protein>
    <recommendedName>
        <fullName evidence="3">VOC domain-containing protein</fullName>
    </recommendedName>
</protein>
<accession>A0ABW5KIZ9</accession>
<dbReference type="EMBL" id="JBHULR010000003">
    <property type="protein sequence ID" value="MFD2547506.1"/>
    <property type="molecule type" value="Genomic_DNA"/>
</dbReference>
<reference evidence="2" key="1">
    <citation type="journal article" date="2019" name="Int. J. Syst. Evol. Microbiol.">
        <title>The Global Catalogue of Microorganisms (GCM) 10K type strain sequencing project: providing services to taxonomists for standard genome sequencing and annotation.</title>
        <authorList>
            <consortium name="The Broad Institute Genomics Platform"/>
            <consortium name="The Broad Institute Genome Sequencing Center for Infectious Disease"/>
            <person name="Wu L."/>
            <person name="Ma J."/>
        </authorList>
    </citation>
    <scope>NUCLEOTIDE SEQUENCE [LARGE SCALE GENOMIC DNA]</scope>
    <source>
        <strain evidence="2">KCTC 42662</strain>
    </source>
</reference>
<organism evidence="1 2">
    <name type="scientific">Sphingobacterium suaedae</name>
    <dbReference type="NCBI Taxonomy" id="1686402"/>
    <lineage>
        <taxon>Bacteria</taxon>
        <taxon>Pseudomonadati</taxon>
        <taxon>Bacteroidota</taxon>
        <taxon>Sphingobacteriia</taxon>
        <taxon>Sphingobacteriales</taxon>
        <taxon>Sphingobacteriaceae</taxon>
        <taxon>Sphingobacterium</taxon>
    </lineage>
</organism>
<sequence length="124" mass="14131">MEINFIGGINIAMKIPSEKYQETVAFYRDILLFDVEEVDVHYPPVLETHRLCFGANILWLDRVKDLTVSEIWLELATRDINSATNYLQANDITTCNGEKQTIQSDVLRIKDPAGNILLMKTSSI</sequence>
<dbReference type="SUPFAM" id="SSF54593">
    <property type="entry name" value="Glyoxalase/Bleomycin resistance protein/Dihydroxybiphenyl dioxygenase"/>
    <property type="match status" value="1"/>
</dbReference>
<dbReference type="Proteomes" id="UP001597545">
    <property type="component" value="Unassembled WGS sequence"/>
</dbReference>
<evidence type="ECO:0000313" key="2">
    <source>
        <dbReference type="Proteomes" id="UP001597545"/>
    </source>
</evidence>
<evidence type="ECO:0000313" key="1">
    <source>
        <dbReference type="EMBL" id="MFD2547506.1"/>
    </source>
</evidence>
<dbReference type="RefSeq" id="WP_380902323.1">
    <property type="nucleotide sequence ID" value="NZ_JBHUEG010000007.1"/>
</dbReference>